<keyword evidence="2" id="KW-1185">Reference proteome</keyword>
<evidence type="ECO:0000313" key="2">
    <source>
        <dbReference type="Proteomes" id="UP000789366"/>
    </source>
</evidence>
<evidence type="ECO:0000313" key="1">
    <source>
        <dbReference type="EMBL" id="CAG8478873.1"/>
    </source>
</evidence>
<comment type="caution">
    <text evidence="1">The sequence shown here is derived from an EMBL/GenBank/DDBJ whole genome shotgun (WGS) entry which is preliminary data.</text>
</comment>
<gene>
    <name evidence="1" type="ORF">SPELUC_LOCUS2034</name>
</gene>
<feature type="non-terminal residue" evidence="1">
    <location>
        <position position="1"/>
    </location>
</feature>
<reference evidence="1" key="1">
    <citation type="submission" date="2021-06" db="EMBL/GenBank/DDBJ databases">
        <authorList>
            <person name="Kallberg Y."/>
            <person name="Tangrot J."/>
            <person name="Rosling A."/>
        </authorList>
    </citation>
    <scope>NUCLEOTIDE SEQUENCE</scope>
    <source>
        <strain evidence="1">28 12/20/2015</strain>
    </source>
</reference>
<accession>A0ACA9KK55</accession>
<organism evidence="1 2">
    <name type="scientific">Cetraspora pellucida</name>
    <dbReference type="NCBI Taxonomy" id="1433469"/>
    <lineage>
        <taxon>Eukaryota</taxon>
        <taxon>Fungi</taxon>
        <taxon>Fungi incertae sedis</taxon>
        <taxon>Mucoromycota</taxon>
        <taxon>Glomeromycotina</taxon>
        <taxon>Glomeromycetes</taxon>
        <taxon>Diversisporales</taxon>
        <taxon>Gigasporaceae</taxon>
        <taxon>Cetraspora</taxon>
    </lineage>
</organism>
<dbReference type="EMBL" id="CAJVPW010001244">
    <property type="protein sequence ID" value="CAG8478873.1"/>
    <property type="molecule type" value="Genomic_DNA"/>
</dbReference>
<proteinExistence type="predicted"/>
<protein>
    <submittedName>
        <fullName evidence="1">5435_t:CDS:1</fullName>
    </submittedName>
</protein>
<dbReference type="Proteomes" id="UP000789366">
    <property type="component" value="Unassembled WGS sequence"/>
</dbReference>
<sequence>RIDKEQQMPGSFPGQPTLSKFKILLAHQFCYVREVMKKKEIGAEEAFQELVKEMTDESKELIFIPVNQPNYHWSLLVYETKSKQFYHWDTLGGVNEIYIKPLIKELLRQIHSTSVLNQFLIKRYEIRQNNSYDCGVAVIALIKRIKEKYAEDLENIQLGRFELKKERERLREKYLQEINP</sequence>
<name>A0ACA9KK55_9GLOM</name>